<accession>A0A4R6U1C6</accession>
<evidence type="ECO:0000256" key="1">
    <source>
        <dbReference type="ARBA" id="ARBA00004651"/>
    </source>
</evidence>
<comment type="caution">
    <text evidence="10">The sequence shown here is derived from an EMBL/GenBank/DDBJ whole genome shotgun (WGS) entry which is preliminary data.</text>
</comment>
<keyword evidence="3 7" id="KW-0812">Transmembrane</keyword>
<evidence type="ECO:0000259" key="8">
    <source>
        <dbReference type="Pfam" id="PF02687"/>
    </source>
</evidence>
<dbReference type="InterPro" id="IPR003838">
    <property type="entry name" value="ABC3_permease_C"/>
</dbReference>
<sequence>MFLSMFGNALILALQEIRHNILRSVLTTLGIIIGVAAVITMVTLGRSATQQVTEQVASLGSNLLMLNRGQGFGPGRDRVSAPAFKLEDVDAIRREVAGIQAIAPLSSSNATLVVGNNNWSSSIRGSTNEFIVAGNWTLGEGREFTEDEETRGGNVCIIGRTVNSELFASQGSALGKTLRVGRYACTVIGVFKGKGQTSFGQDQDDVVLMPFPTFAQRMAGSRDVHQIYVSLEDGIDSEHVKSRLTTLMKERRNQTSSQNFSIMDTAELSDALTNTSRTMTRLLGAVAGVSLLVGGIGIMNIMLVSVTERTREIGIRLSIGALEHEVLWQFLVEAVVLSSLGGLLGVTLSVGLSFGLSLLMGMPYVFDPGISLLAFAFSALIGVLFGYFPARRAARLNPIDALRSA</sequence>
<proteinExistence type="inferred from homology"/>
<name>A0A4R6U1C6_9GAMM</name>
<evidence type="ECO:0000256" key="5">
    <source>
        <dbReference type="ARBA" id="ARBA00023136"/>
    </source>
</evidence>
<dbReference type="Proteomes" id="UP000294575">
    <property type="component" value="Unassembled WGS sequence"/>
</dbReference>
<protein>
    <submittedName>
        <fullName evidence="10">Putative ABC transport system permease protein</fullName>
    </submittedName>
</protein>
<evidence type="ECO:0000313" key="11">
    <source>
        <dbReference type="Proteomes" id="UP000294575"/>
    </source>
</evidence>
<evidence type="ECO:0000256" key="6">
    <source>
        <dbReference type="ARBA" id="ARBA00038076"/>
    </source>
</evidence>
<dbReference type="EMBL" id="SNYK01000002">
    <property type="protein sequence ID" value="TDQ39466.1"/>
    <property type="molecule type" value="Genomic_DNA"/>
</dbReference>
<dbReference type="InterPro" id="IPR025857">
    <property type="entry name" value="MacB_PCD"/>
</dbReference>
<evidence type="ECO:0000256" key="4">
    <source>
        <dbReference type="ARBA" id="ARBA00022989"/>
    </source>
</evidence>
<evidence type="ECO:0000256" key="3">
    <source>
        <dbReference type="ARBA" id="ARBA00022692"/>
    </source>
</evidence>
<feature type="domain" description="ABC3 transporter permease C-terminal" evidence="8">
    <location>
        <begin position="285"/>
        <end position="398"/>
    </location>
</feature>
<keyword evidence="5 7" id="KW-0472">Membrane</keyword>
<feature type="domain" description="MacB-like periplasmic core" evidence="9">
    <location>
        <begin position="24"/>
        <end position="246"/>
    </location>
</feature>
<dbReference type="GO" id="GO:0022857">
    <property type="term" value="F:transmembrane transporter activity"/>
    <property type="evidence" value="ECO:0007669"/>
    <property type="project" value="TreeGrafter"/>
</dbReference>
<gene>
    <name evidence="10" type="ORF">DFQ45_102160</name>
</gene>
<dbReference type="Pfam" id="PF12704">
    <property type="entry name" value="MacB_PCD"/>
    <property type="match status" value="1"/>
</dbReference>
<feature type="transmembrane region" description="Helical" evidence="7">
    <location>
        <begin position="326"/>
        <end position="350"/>
    </location>
</feature>
<dbReference type="PANTHER" id="PTHR30572:SF4">
    <property type="entry name" value="ABC TRANSPORTER PERMEASE YTRF"/>
    <property type="match status" value="1"/>
</dbReference>
<comment type="subcellular location">
    <subcellularLocation>
        <location evidence="1">Cell membrane</location>
        <topology evidence="1">Multi-pass membrane protein</topology>
    </subcellularLocation>
</comment>
<comment type="similarity">
    <text evidence="6">Belongs to the ABC-4 integral membrane protein family.</text>
</comment>
<dbReference type="InterPro" id="IPR050250">
    <property type="entry name" value="Macrolide_Exporter_MacB"/>
</dbReference>
<keyword evidence="11" id="KW-1185">Reference proteome</keyword>
<dbReference type="AlphaFoldDB" id="A0A4R6U1C6"/>
<dbReference type="PANTHER" id="PTHR30572">
    <property type="entry name" value="MEMBRANE COMPONENT OF TRANSPORTER-RELATED"/>
    <property type="match status" value="1"/>
</dbReference>
<dbReference type="Pfam" id="PF02687">
    <property type="entry name" value="FtsX"/>
    <property type="match status" value="1"/>
</dbReference>
<evidence type="ECO:0000259" key="9">
    <source>
        <dbReference type="Pfam" id="PF12704"/>
    </source>
</evidence>
<organism evidence="10 11">
    <name type="scientific">Thiopseudomonas denitrificans</name>
    <dbReference type="NCBI Taxonomy" id="1501432"/>
    <lineage>
        <taxon>Bacteria</taxon>
        <taxon>Pseudomonadati</taxon>
        <taxon>Pseudomonadota</taxon>
        <taxon>Gammaproteobacteria</taxon>
        <taxon>Pseudomonadales</taxon>
        <taxon>Pseudomonadaceae</taxon>
        <taxon>Thiopseudomonas</taxon>
    </lineage>
</organism>
<evidence type="ECO:0000256" key="2">
    <source>
        <dbReference type="ARBA" id="ARBA00022475"/>
    </source>
</evidence>
<feature type="transmembrane region" description="Helical" evidence="7">
    <location>
        <begin position="21"/>
        <end position="44"/>
    </location>
</feature>
<feature type="transmembrane region" description="Helical" evidence="7">
    <location>
        <begin position="370"/>
        <end position="388"/>
    </location>
</feature>
<dbReference type="GO" id="GO:0005886">
    <property type="term" value="C:plasma membrane"/>
    <property type="evidence" value="ECO:0007669"/>
    <property type="project" value="UniProtKB-SubCell"/>
</dbReference>
<reference evidence="10 11" key="1">
    <citation type="submission" date="2019-03" db="EMBL/GenBank/DDBJ databases">
        <title>Genomic Encyclopedia of Type Strains, Phase IV (KMG-IV): sequencing the most valuable type-strain genomes for metagenomic binning, comparative biology and taxonomic classification.</title>
        <authorList>
            <person name="Goeker M."/>
        </authorList>
    </citation>
    <scope>NUCLEOTIDE SEQUENCE [LARGE SCALE GENOMIC DNA]</scope>
    <source>
        <strain evidence="10 11">DSM 28679</strain>
    </source>
</reference>
<keyword evidence="4 7" id="KW-1133">Transmembrane helix</keyword>
<feature type="transmembrane region" description="Helical" evidence="7">
    <location>
        <begin position="282"/>
        <end position="306"/>
    </location>
</feature>
<evidence type="ECO:0000313" key="10">
    <source>
        <dbReference type="EMBL" id="TDQ39466.1"/>
    </source>
</evidence>
<keyword evidence="2" id="KW-1003">Cell membrane</keyword>
<evidence type="ECO:0000256" key="7">
    <source>
        <dbReference type="SAM" id="Phobius"/>
    </source>
</evidence>
<dbReference type="RefSeq" id="WP_206168000.1">
    <property type="nucleotide sequence ID" value="NZ_LNJZ01000009.1"/>
</dbReference>